<dbReference type="GO" id="GO:0004788">
    <property type="term" value="F:thiamine diphosphokinase activity"/>
    <property type="evidence" value="ECO:0007669"/>
    <property type="project" value="UniProtKB-UniRule"/>
</dbReference>
<dbReference type="PANTHER" id="PTHR41299:SF1">
    <property type="entry name" value="THIAMINE PYROPHOSPHOKINASE"/>
    <property type="match status" value="1"/>
</dbReference>
<dbReference type="InterPro" id="IPR007371">
    <property type="entry name" value="TPK_catalytic"/>
</dbReference>
<evidence type="ECO:0000259" key="6">
    <source>
        <dbReference type="SMART" id="SM00983"/>
    </source>
</evidence>
<keyword evidence="1" id="KW-0808">Transferase</keyword>
<dbReference type="AlphaFoldDB" id="A0A1H6R9D1"/>
<dbReference type="PANTHER" id="PTHR41299">
    <property type="entry name" value="THIAMINE PYROPHOSPHOKINASE"/>
    <property type="match status" value="1"/>
</dbReference>
<dbReference type="InterPro" id="IPR006282">
    <property type="entry name" value="Thi_PPkinase"/>
</dbReference>
<keyword evidence="8" id="KW-1185">Reference proteome</keyword>
<dbReference type="Gene3D" id="3.40.50.10240">
    <property type="entry name" value="Thiamin pyrophosphokinase, catalytic domain"/>
    <property type="match status" value="1"/>
</dbReference>
<gene>
    <name evidence="7" type="ORF">SAMN04488113_10122</name>
</gene>
<keyword evidence="3 7" id="KW-0418">Kinase</keyword>
<evidence type="ECO:0000256" key="3">
    <source>
        <dbReference type="ARBA" id="ARBA00022777"/>
    </source>
</evidence>
<dbReference type="GO" id="GO:0030975">
    <property type="term" value="F:thiamine binding"/>
    <property type="evidence" value="ECO:0007669"/>
    <property type="project" value="InterPro"/>
</dbReference>
<organism evidence="7 8">
    <name type="scientific">Alkalibacterium gilvum</name>
    <dbReference type="NCBI Taxonomy" id="1130080"/>
    <lineage>
        <taxon>Bacteria</taxon>
        <taxon>Bacillati</taxon>
        <taxon>Bacillota</taxon>
        <taxon>Bacilli</taxon>
        <taxon>Lactobacillales</taxon>
        <taxon>Carnobacteriaceae</taxon>
        <taxon>Alkalibacterium</taxon>
    </lineage>
</organism>
<dbReference type="CDD" id="cd07995">
    <property type="entry name" value="TPK"/>
    <property type="match status" value="1"/>
</dbReference>
<dbReference type="GO" id="GO:0005524">
    <property type="term" value="F:ATP binding"/>
    <property type="evidence" value="ECO:0007669"/>
    <property type="project" value="UniProtKB-KW"/>
</dbReference>
<dbReference type="Proteomes" id="UP000198564">
    <property type="component" value="Unassembled WGS sequence"/>
</dbReference>
<accession>A0A1H6R9D1</accession>
<evidence type="ECO:0000313" key="7">
    <source>
        <dbReference type="EMBL" id="SEI47792.1"/>
    </source>
</evidence>
<dbReference type="NCBIfam" id="TIGR01378">
    <property type="entry name" value="thi_PPkinase"/>
    <property type="match status" value="1"/>
</dbReference>
<reference evidence="8" key="1">
    <citation type="submission" date="2016-10" db="EMBL/GenBank/DDBJ databases">
        <authorList>
            <person name="Varghese N."/>
            <person name="Submissions S."/>
        </authorList>
    </citation>
    <scope>NUCLEOTIDE SEQUENCE [LARGE SCALE GENOMIC DNA]</scope>
    <source>
        <strain evidence="8">DSM 25751</strain>
    </source>
</reference>
<dbReference type="InterPro" id="IPR053149">
    <property type="entry name" value="TPK"/>
</dbReference>
<protein>
    <recommendedName>
        <fullName evidence="5">Thiamine diphosphokinase</fullName>
        <ecNumber evidence="5">2.7.6.2</ecNumber>
    </recommendedName>
</protein>
<dbReference type="SUPFAM" id="SSF63999">
    <property type="entry name" value="Thiamin pyrophosphokinase, catalytic domain"/>
    <property type="match status" value="1"/>
</dbReference>
<dbReference type="InterPro" id="IPR036759">
    <property type="entry name" value="TPK_catalytic_sf"/>
</dbReference>
<evidence type="ECO:0000256" key="4">
    <source>
        <dbReference type="ARBA" id="ARBA00022840"/>
    </source>
</evidence>
<dbReference type="SMART" id="SM00983">
    <property type="entry name" value="TPK_B1_binding"/>
    <property type="match status" value="1"/>
</dbReference>
<dbReference type="GO" id="GO:0009229">
    <property type="term" value="P:thiamine diphosphate biosynthetic process"/>
    <property type="evidence" value="ECO:0007669"/>
    <property type="project" value="InterPro"/>
</dbReference>
<keyword evidence="2" id="KW-0547">Nucleotide-binding</keyword>
<dbReference type="EC" id="2.7.6.2" evidence="5"/>
<dbReference type="Pfam" id="PF04263">
    <property type="entry name" value="TPK_catalytic"/>
    <property type="match status" value="1"/>
</dbReference>
<dbReference type="SUPFAM" id="SSF63862">
    <property type="entry name" value="Thiamin pyrophosphokinase, substrate-binding domain"/>
    <property type="match status" value="1"/>
</dbReference>
<dbReference type="GO" id="GO:0006772">
    <property type="term" value="P:thiamine metabolic process"/>
    <property type="evidence" value="ECO:0007669"/>
    <property type="project" value="UniProtKB-UniRule"/>
</dbReference>
<evidence type="ECO:0000256" key="2">
    <source>
        <dbReference type="ARBA" id="ARBA00022741"/>
    </source>
</evidence>
<evidence type="ECO:0000256" key="1">
    <source>
        <dbReference type="ARBA" id="ARBA00022679"/>
    </source>
</evidence>
<keyword evidence="4" id="KW-0067">ATP-binding</keyword>
<proteinExistence type="predicted"/>
<dbReference type="Pfam" id="PF04265">
    <property type="entry name" value="TPK_B1_binding"/>
    <property type="match status" value="1"/>
</dbReference>
<feature type="domain" description="Thiamin pyrophosphokinase thiamin-binding" evidence="6">
    <location>
        <begin position="132"/>
        <end position="196"/>
    </location>
</feature>
<dbReference type="InterPro" id="IPR036371">
    <property type="entry name" value="TPK_B1-bd_sf"/>
</dbReference>
<dbReference type="InterPro" id="IPR007373">
    <property type="entry name" value="Thiamin_PyroPKinase_B1-bd"/>
</dbReference>
<evidence type="ECO:0000256" key="5">
    <source>
        <dbReference type="NCBIfam" id="TIGR01378"/>
    </source>
</evidence>
<name>A0A1H6R9D1_9LACT</name>
<sequence length="203" mass="22969">MQNSVFPDPEPQDNIIGVDKGALLCLEKGISLTTAVGDFDSITFNQKARLKSITKDIREFDSKKDETDAEIALKIAVTDRDVESIVIYNWTGGRIDHMLSVLYMVYQPKFLKAIDRISLINETNTIRFYKPGDYTLLKELGKEYLSFIGMTSLSKLTLKGVKYPIENVSYTYPRALISNEFSEKQCQICFNEGLLAVIQSSDK</sequence>
<dbReference type="STRING" id="1130080.SAMN04488113_10122"/>
<dbReference type="GO" id="GO:0016301">
    <property type="term" value="F:kinase activity"/>
    <property type="evidence" value="ECO:0007669"/>
    <property type="project" value="UniProtKB-KW"/>
</dbReference>
<dbReference type="EMBL" id="FNYW01000001">
    <property type="protein sequence ID" value="SEI47792.1"/>
    <property type="molecule type" value="Genomic_DNA"/>
</dbReference>
<evidence type="ECO:0000313" key="8">
    <source>
        <dbReference type="Proteomes" id="UP000198564"/>
    </source>
</evidence>